<organism evidence="12 13">
    <name type="scientific">Paracoccus spongiarum</name>
    <dbReference type="NCBI Taxonomy" id="3064387"/>
    <lineage>
        <taxon>Bacteria</taxon>
        <taxon>Pseudomonadati</taxon>
        <taxon>Pseudomonadota</taxon>
        <taxon>Alphaproteobacteria</taxon>
        <taxon>Rhodobacterales</taxon>
        <taxon>Paracoccaceae</taxon>
        <taxon>Paracoccus</taxon>
    </lineage>
</organism>
<dbReference type="InterPro" id="IPR015679">
    <property type="entry name" value="PLipase_D_fam"/>
</dbReference>
<evidence type="ECO:0000256" key="7">
    <source>
        <dbReference type="ARBA" id="ARBA00022801"/>
    </source>
</evidence>
<protein>
    <recommendedName>
        <fullName evidence="4">Phospholipase D</fullName>
    </recommendedName>
    <alternativeName>
        <fullName evidence="9">Choline phosphatase</fullName>
    </alternativeName>
</protein>
<evidence type="ECO:0000313" key="12">
    <source>
        <dbReference type="EMBL" id="MDP5308899.1"/>
    </source>
</evidence>
<keyword evidence="5" id="KW-0964">Secreted</keyword>
<dbReference type="EMBL" id="JAVAMQ010000025">
    <property type="protein sequence ID" value="MDP5308899.1"/>
    <property type="molecule type" value="Genomic_DNA"/>
</dbReference>
<dbReference type="InterPro" id="IPR025202">
    <property type="entry name" value="PLD-like_dom"/>
</dbReference>
<dbReference type="PROSITE" id="PS50035">
    <property type="entry name" value="PLD"/>
    <property type="match status" value="2"/>
</dbReference>
<proteinExistence type="predicted"/>
<feature type="domain" description="PLD phosphodiesterase" evidence="11">
    <location>
        <begin position="129"/>
        <end position="156"/>
    </location>
</feature>
<dbReference type="SUPFAM" id="SSF56024">
    <property type="entry name" value="Phospholipase D/nuclease"/>
    <property type="match status" value="2"/>
</dbReference>
<feature type="domain" description="PLD phosphodiesterase" evidence="11">
    <location>
        <begin position="343"/>
        <end position="370"/>
    </location>
</feature>
<comment type="subcellular location">
    <subcellularLocation>
        <location evidence="3">Secreted</location>
    </subcellularLocation>
</comment>
<dbReference type="Pfam" id="PF13091">
    <property type="entry name" value="PLDc_2"/>
    <property type="match status" value="1"/>
</dbReference>
<feature type="compositionally biased region" description="Basic and acidic residues" evidence="10">
    <location>
        <begin position="161"/>
        <end position="171"/>
    </location>
</feature>
<dbReference type="CDD" id="cd09140">
    <property type="entry name" value="PLDc_vPLD1_2_like_bac_1"/>
    <property type="match status" value="1"/>
</dbReference>
<evidence type="ECO:0000256" key="4">
    <source>
        <dbReference type="ARBA" id="ARBA00018392"/>
    </source>
</evidence>
<evidence type="ECO:0000256" key="1">
    <source>
        <dbReference type="ARBA" id="ARBA00000798"/>
    </source>
</evidence>
<dbReference type="InterPro" id="IPR001736">
    <property type="entry name" value="PLipase_D/transphosphatidylase"/>
</dbReference>
<evidence type="ECO:0000313" key="13">
    <source>
        <dbReference type="Proteomes" id="UP001224997"/>
    </source>
</evidence>
<dbReference type="Gene3D" id="3.30.870.10">
    <property type="entry name" value="Endonuclease Chain A"/>
    <property type="match status" value="2"/>
</dbReference>
<dbReference type="CDD" id="cd09143">
    <property type="entry name" value="PLDc_vPLD1_2_like_bac_2"/>
    <property type="match status" value="1"/>
</dbReference>
<accession>A0ABT9JGJ5</accession>
<keyword evidence="13" id="KW-1185">Reference proteome</keyword>
<dbReference type="PANTHER" id="PTHR18896:SF76">
    <property type="entry name" value="PHOSPHOLIPASE"/>
    <property type="match status" value="1"/>
</dbReference>
<comment type="caution">
    <text evidence="12">The sequence shown here is derived from an EMBL/GenBank/DDBJ whole genome shotgun (WGS) entry which is preliminary data.</text>
</comment>
<keyword evidence="7" id="KW-0378">Hydrolase</keyword>
<evidence type="ECO:0000256" key="2">
    <source>
        <dbReference type="ARBA" id="ARBA00003145"/>
    </source>
</evidence>
<dbReference type="PANTHER" id="PTHR18896">
    <property type="entry name" value="PHOSPHOLIPASE D"/>
    <property type="match status" value="1"/>
</dbReference>
<reference evidence="12 13" key="1">
    <citation type="submission" date="2023-08" db="EMBL/GenBank/DDBJ databases">
        <authorList>
            <person name="Park J.-S."/>
        </authorList>
    </citation>
    <scope>NUCLEOTIDE SEQUENCE [LARGE SCALE GENOMIC DNA]</scope>
    <source>
        <strain evidence="12 13">2205BS29-5</strain>
    </source>
</reference>
<evidence type="ECO:0000256" key="5">
    <source>
        <dbReference type="ARBA" id="ARBA00022525"/>
    </source>
</evidence>
<dbReference type="Pfam" id="PF00614">
    <property type="entry name" value="PLDc"/>
    <property type="match status" value="1"/>
</dbReference>
<sequence>MDGQTESLLQPGRNCWRVEQAGRFAVIIDADNYFAAVREAMLGARQSILLIGWDFDARIDVGPPEAEGPPRLGDFILWLADRSPGLQIRLLRWDTGALKAMLRGNTLLTVLRWKFHPRITLRLDSKHPLASSHHQKIVVIDDSVAFCGGIDMTVRRWDRRSHLDDDPDRVGPDGTPHAPWHDATTAFDGAAAMAMGDLARDRWRIATGETLTPATPHEGCWPDHLQADLTDVDLAIARTCPDMPDITPVHEIEQMYLDLIAGARRMFYAESQYFASRRIARAIALRLAEPDGPEIVIVNPVTSDGWLESQAMDSARARLVEALHRQDPHGRLRILHALTERGEEIYIHAKVMAVDDRYLRVGSSNVNNRSMRLDSECDVVLAAEGPDGARIAAEIARIRDDLIAEHLGLTADRVAAEIEAKGSLIAAIDALRGPVGQGRTLADYRLPELNGLQEWMADNEILDPEGPEMMFESIERRGLFRGWDRVRGWIDRHRPHRAQSPRRG</sequence>
<keyword evidence="6" id="KW-0677">Repeat</keyword>
<dbReference type="Proteomes" id="UP001224997">
    <property type="component" value="Unassembled WGS sequence"/>
</dbReference>
<evidence type="ECO:0000256" key="10">
    <source>
        <dbReference type="SAM" id="MobiDB-lite"/>
    </source>
</evidence>
<evidence type="ECO:0000256" key="9">
    <source>
        <dbReference type="ARBA" id="ARBA00029594"/>
    </source>
</evidence>
<evidence type="ECO:0000256" key="6">
    <source>
        <dbReference type="ARBA" id="ARBA00022737"/>
    </source>
</evidence>
<keyword evidence="8" id="KW-0443">Lipid metabolism</keyword>
<feature type="region of interest" description="Disordered" evidence="10">
    <location>
        <begin position="161"/>
        <end position="180"/>
    </location>
</feature>
<comment type="function">
    <text evidence="2">Could be a virulence factor.</text>
</comment>
<evidence type="ECO:0000259" key="11">
    <source>
        <dbReference type="PROSITE" id="PS50035"/>
    </source>
</evidence>
<name>A0ABT9JGJ5_9RHOB</name>
<evidence type="ECO:0000256" key="3">
    <source>
        <dbReference type="ARBA" id="ARBA00004613"/>
    </source>
</evidence>
<dbReference type="RefSeq" id="WP_305964730.1">
    <property type="nucleotide sequence ID" value="NZ_JAVAMQ010000025.1"/>
</dbReference>
<dbReference type="SMART" id="SM00155">
    <property type="entry name" value="PLDc"/>
    <property type="match status" value="2"/>
</dbReference>
<gene>
    <name evidence="12" type="ORF">Q5Y72_17595</name>
</gene>
<evidence type="ECO:0000256" key="8">
    <source>
        <dbReference type="ARBA" id="ARBA00023098"/>
    </source>
</evidence>
<comment type="catalytic activity">
    <reaction evidence="1">
        <text>a 1,2-diacyl-sn-glycero-3-phosphocholine + H2O = a 1,2-diacyl-sn-glycero-3-phosphate + choline + H(+)</text>
        <dbReference type="Rhea" id="RHEA:14445"/>
        <dbReference type="ChEBI" id="CHEBI:15354"/>
        <dbReference type="ChEBI" id="CHEBI:15377"/>
        <dbReference type="ChEBI" id="CHEBI:15378"/>
        <dbReference type="ChEBI" id="CHEBI:57643"/>
        <dbReference type="ChEBI" id="CHEBI:58608"/>
        <dbReference type="EC" id="3.1.4.4"/>
    </reaction>
</comment>